<reference evidence="2" key="1">
    <citation type="submission" date="2019-09" db="EMBL/GenBank/DDBJ databases">
        <authorList>
            <person name="Zhang L."/>
        </authorList>
    </citation>
    <scope>NUCLEOTIDE SEQUENCE</scope>
</reference>
<feature type="compositionally biased region" description="Polar residues" evidence="1">
    <location>
        <begin position="1"/>
        <end position="15"/>
    </location>
</feature>
<gene>
    <name evidence="2" type="ORF">NYM_LOCUS13274</name>
</gene>
<sequence>MLHSCSHPSETTSAIGASVDKKITLR</sequence>
<organism evidence="2">
    <name type="scientific">Nymphaea colorata</name>
    <name type="common">pocket water lily</name>
    <dbReference type="NCBI Taxonomy" id="210225"/>
    <lineage>
        <taxon>Eukaryota</taxon>
        <taxon>Viridiplantae</taxon>
        <taxon>Streptophyta</taxon>
        <taxon>Embryophyta</taxon>
        <taxon>Tracheophyta</taxon>
        <taxon>Spermatophyta</taxon>
        <taxon>Magnoliopsida</taxon>
        <taxon>Nymphaeales</taxon>
        <taxon>Nymphaeaceae</taxon>
        <taxon>Nymphaea</taxon>
    </lineage>
</organism>
<evidence type="ECO:0000313" key="2">
    <source>
        <dbReference type="EMBL" id="VVW04301.1"/>
    </source>
</evidence>
<protein>
    <submittedName>
        <fullName evidence="2">Uncharacterized protein</fullName>
    </submittedName>
</protein>
<dbReference type="EMBL" id="LR721780">
    <property type="protein sequence ID" value="VVW04301.1"/>
    <property type="molecule type" value="Genomic_DNA"/>
</dbReference>
<proteinExistence type="predicted"/>
<feature type="region of interest" description="Disordered" evidence="1">
    <location>
        <begin position="1"/>
        <end position="26"/>
    </location>
</feature>
<name>A0A5K1AQL1_9MAGN</name>
<accession>A0A5K1AQL1</accession>
<dbReference type="AlphaFoldDB" id="A0A5K1AQL1"/>
<evidence type="ECO:0000256" key="1">
    <source>
        <dbReference type="SAM" id="MobiDB-lite"/>
    </source>
</evidence>